<comment type="caution">
    <text evidence="6">The sequence shown here is derived from an EMBL/GenBank/DDBJ whole genome shotgun (WGS) entry which is preliminary data.</text>
</comment>
<evidence type="ECO:0000256" key="2">
    <source>
        <dbReference type="ARBA" id="ARBA00004470"/>
    </source>
</evidence>
<evidence type="ECO:0000313" key="7">
    <source>
        <dbReference type="Proteomes" id="UP001151752"/>
    </source>
</evidence>
<organism evidence="6 7">
    <name type="scientific">Salix koriyanagi</name>
    <dbReference type="NCBI Taxonomy" id="2511006"/>
    <lineage>
        <taxon>Eukaryota</taxon>
        <taxon>Viridiplantae</taxon>
        <taxon>Streptophyta</taxon>
        <taxon>Embryophyta</taxon>
        <taxon>Tracheophyta</taxon>
        <taxon>Spermatophyta</taxon>
        <taxon>Magnoliopsida</taxon>
        <taxon>eudicotyledons</taxon>
        <taxon>Gunneridae</taxon>
        <taxon>Pentapetalae</taxon>
        <taxon>rosids</taxon>
        <taxon>fabids</taxon>
        <taxon>Malpighiales</taxon>
        <taxon>Salicaceae</taxon>
        <taxon>Saliceae</taxon>
        <taxon>Salix</taxon>
    </lineage>
</organism>
<evidence type="ECO:0000256" key="3">
    <source>
        <dbReference type="ARBA" id="ARBA00006365"/>
    </source>
</evidence>
<dbReference type="InterPro" id="IPR023561">
    <property type="entry name" value="Carbonic_anhydrase_a-class"/>
</dbReference>
<dbReference type="GO" id="GO:0006730">
    <property type="term" value="P:one-carbon metabolic process"/>
    <property type="evidence" value="ECO:0007669"/>
    <property type="project" value="TreeGrafter"/>
</dbReference>
<feature type="domain" description="Alpha-carbonic anhydrase" evidence="5">
    <location>
        <begin position="25"/>
        <end position="244"/>
    </location>
</feature>
<protein>
    <submittedName>
        <fullName evidence="6">CARBONIC ANHYDRASE</fullName>
    </submittedName>
</protein>
<dbReference type="Proteomes" id="UP001151752">
    <property type="component" value="Chromosome 9"/>
</dbReference>
<keyword evidence="7" id="KW-1185">Reference proteome</keyword>
<dbReference type="Gene3D" id="3.10.200.10">
    <property type="entry name" value="Alpha carbonic anhydrase"/>
    <property type="match status" value="1"/>
</dbReference>
<name>A0A9Q0TQ26_9ROSI</name>
<dbReference type="PANTHER" id="PTHR18952:SF208">
    <property type="entry name" value="CARBONIC ANHYDRASE XA-RELATED"/>
    <property type="match status" value="1"/>
</dbReference>
<dbReference type="Pfam" id="PF00194">
    <property type="entry name" value="Carb_anhydrase"/>
    <property type="match status" value="1"/>
</dbReference>
<dbReference type="SUPFAM" id="SSF51069">
    <property type="entry name" value="Carbonic anhydrase"/>
    <property type="match status" value="1"/>
</dbReference>
<comment type="catalytic activity">
    <reaction evidence="4">
        <text>hydrogencarbonate + H(+) = CO2 + H2O</text>
        <dbReference type="Rhea" id="RHEA:10748"/>
        <dbReference type="ChEBI" id="CHEBI:15377"/>
        <dbReference type="ChEBI" id="CHEBI:15378"/>
        <dbReference type="ChEBI" id="CHEBI:16526"/>
        <dbReference type="ChEBI" id="CHEBI:17544"/>
        <dbReference type="EC" id="4.2.1.1"/>
    </reaction>
</comment>
<dbReference type="InterPro" id="IPR041891">
    <property type="entry name" value="Alpha_CA_prokaryot-like"/>
</dbReference>
<dbReference type="GO" id="GO:0009570">
    <property type="term" value="C:chloroplast stroma"/>
    <property type="evidence" value="ECO:0007669"/>
    <property type="project" value="UniProtKB-SubCell"/>
</dbReference>
<evidence type="ECO:0000259" key="5">
    <source>
        <dbReference type="PROSITE" id="PS51144"/>
    </source>
</evidence>
<dbReference type="GO" id="GO:0008270">
    <property type="term" value="F:zinc ion binding"/>
    <property type="evidence" value="ECO:0007669"/>
    <property type="project" value="InterPro"/>
</dbReference>
<dbReference type="PROSITE" id="PS51144">
    <property type="entry name" value="ALPHA_CA_2"/>
    <property type="match status" value="1"/>
</dbReference>
<dbReference type="SMART" id="SM01057">
    <property type="entry name" value="Carb_anhydrase"/>
    <property type="match status" value="1"/>
</dbReference>
<reference evidence="6" key="2">
    <citation type="journal article" date="2023" name="Int. J. Mol. Sci.">
        <title>De Novo Assembly and Annotation of 11 Diverse Shrub Willow (Salix) Genomes Reveals Novel Gene Organization in Sex-Linked Regions.</title>
        <authorList>
            <person name="Hyden B."/>
            <person name="Feng K."/>
            <person name="Yates T.B."/>
            <person name="Jawdy S."/>
            <person name="Cereghino C."/>
            <person name="Smart L.B."/>
            <person name="Muchero W."/>
        </authorList>
    </citation>
    <scope>NUCLEOTIDE SEQUENCE</scope>
    <source>
        <tissue evidence="6">Shoot tip</tissue>
    </source>
</reference>
<comment type="function">
    <text evidence="1">Reversible hydration of carbon dioxide.</text>
</comment>
<gene>
    <name evidence="6" type="ORF">OIU74_008473</name>
</gene>
<reference evidence="6" key="1">
    <citation type="submission" date="2022-11" db="EMBL/GenBank/DDBJ databases">
        <authorList>
            <person name="Hyden B.L."/>
            <person name="Feng K."/>
            <person name="Yates T."/>
            <person name="Jawdy S."/>
            <person name="Smart L.B."/>
            <person name="Muchero W."/>
        </authorList>
    </citation>
    <scope>NUCLEOTIDE SEQUENCE</scope>
    <source>
        <tissue evidence="6">Shoot tip</tissue>
    </source>
</reference>
<accession>A0A9Q0TQ26</accession>
<comment type="similarity">
    <text evidence="3">Belongs to the alpha-class carbonic anhydrase family.</text>
</comment>
<dbReference type="CDD" id="cd03124">
    <property type="entry name" value="alpha_CA_prokaryotic_like"/>
    <property type="match status" value="1"/>
</dbReference>
<dbReference type="PANTHER" id="PTHR18952">
    <property type="entry name" value="CARBONIC ANHYDRASE"/>
    <property type="match status" value="1"/>
</dbReference>
<dbReference type="InterPro" id="IPR036398">
    <property type="entry name" value="CA_dom_sf"/>
</dbReference>
<evidence type="ECO:0000313" key="6">
    <source>
        <dbReference type="EMBL" id="KAJ6715741.1"/>
    </source>
</evidence>
<dbReference type="EMBL" id="JAPFFM010000014">
    <property type="protein sequence ID" value="KAJ6715741.1"/>
    <property type="molecule type" value="Genomic_DNA"/>
</dbReference>
<proteinExistence type="inferred from homology"/>
<comment type="subcellular location">
    <subcellularLocation>
        <location evidence="2">Plastid</location>
        <location evidence="2">Chloroplast stroma</location>
    </subcellularLocation>
</comment>
<sequence length="244" mass="26982">MALTSNLMRALDEKDFDYDSNEDETEFNYDPNGEKGPAQWGRIHPEWGACSNGSMQSPIDLMSDSVDVVSHTWRIQRSYKPANATLSNRGHDMMLKWEGGAGSIEINGTEYLLKQCHWHSPSEHTIHGKRLPLETHMVHASLDGEVAVVGIMYMIGGPDSFLTSLQSVAGANEQDTVVGVVDPRNIKIGSMYYYSYIGSLTTPPCTENVLWAIAGKESDTNARPTQPINSRAVKILIPQVKDDV</sequence>
<dbReference type="InterPro" id="IPR001148">
    <property type="entry name" value="CA_dom"/>
</dbReference>
<evidence type="ECO:0000256" key="4">
    <source>
        <dbReference type="ARBA" id="ARBA00048348"/>
    </source>
</evidence>
<dbReference type="AlphaFoldDB" id="A0A9Q0TQ26"/>
<evidence type="ECO:0000256" key="1">
    <source>
        <dbReference type="ARBA" id="ARBA00002904"/>
    </source>
</evidence>
<dbReference type="GO" id="GO:0004089">
    <property type="term" value="F:carbonate dehydratase activity"/>
    <property type="evidence" value="ECO:0007669"/>
    <property type="project" value="UniProtKB-EC"/>
</dbReference>